<feature type="domain" description="Glycosyltransferase 2-like" evidence="6">
    <location>
        <begin position="35"/>
        <end position="196"/>
    </location>
</feature>
<feature type="transmembrane region" description="Helical" evidence="5">
    <location>
        <begin position="269"/>
        <end position="296"/>
    </location>
</feature>
<keyword evidence="3" id="KW-0808">Transferase</keyword>
<comment type="caution">
    <text evidence="7">The sequence shown here is derived from an EMBL/GenBank/DDBJ whole genome shotgun (WGS) entry which is preliminary data.</text>
</comment>
<feature type="transmembrane region" description="Helical" evidence="5">
    <location>
        <begin position="332"/>
        <end position="354"/>
    </location>
</feature>
<evidence type="ECO:0000256" key="1">
    <source>
        <dbReference type="ARBA" id="ARBA00006739"/>
    </source>
</evidence>
<name>A0ABN2PAI0_9ACTN</name>
<dbReference type="SUPFAM" id="SSF53448">
    <property type="entry name" value="Nucleotide-diphospho-sugar transferases"/>
    <property type="match status" value="1"/>
</dbReference>
<reference evidence="7 8" key="1">
    <citation type="journal article" date="2019" name="Int. J. Syst. Evol. Microbiol.">
        <title>The Global Catalogue of Microorganisms (GCM) 10K type strain sequencing project: providing services to taxonomists for standard genome sequencing and annotation.</title>
        <authorList>
            <consortium name="The Broad Institute Genomics Platform"/>
            <consortium name="The Broad Institute Genome Sequencing Center for Infectious Disease"/>
            <person name="Wu L."/>
            <person name="Ma J."/>
        </authorList>
    </citation>
    <scope>NUCLEOTIDE SEQUENCE [LARGE SCALE GENOMIC DNA]</scope>
    <source>
        <strain evidence="7 8">JCM 14046</strain>
    </source>
</reference>
<evidence type="ECO:0000256" key="2">
    <source>
        <dbReference type="ARBA" id="ARBA00022676"/>
    </source>
</evidence>
<evidence type="ECO:0000256" key="3">
    <source>
        <dbReference type="ARBA" id="ARBA00022679"/>
    </source>
</evidence>
<feature type="transmembrane region" description="Helical" evidence="5">
    <location>
        <begin position="302"/>
        <end position="320"/>
    </location>
</feature>
<gene>
    <name evidence="7" type="ORF">GCM10009737_14590</name>
</gene>
<evidence type="ECO:0000259" key="6">
    <source>
        <dbReference type="Pfam" id="PF00535"/>
    </source>
</evidence>
<sequence>MTPDQQVATAPEPTAATAPRPTPAHRRATPADDLTVIVPAYDEAESIADTVRSILGQSTPPARVVVVDDFSTDGTGDLARAAGAQVLRPDANTGSKAGAQNVALALVETRYVMAIDADTTLAPDAVELLMAPLAADESVVAACGFVVPRHVRSTWERGRYVEYLLSFTFYKPTQDHFGAPLISSGCFSAYRTDALRAAGGWSERTRAEDMDLTWTFHQAGQRVRFVPEAVCYPIEPHDLAFMRTQLKRWSHGFVQNVALHWQGVVRLPFLGTAVAVAMVDAVVASLVYLVVLPLLAVLVTPWVLLAYVVDVPAVLVPVLLAARRRGEVGRALLSIPAFLVLRIVNGVAMLEALVTEVLLRRPLQVYEKGH</sequence>
<keyword evidence="2" id="KW-0328">Glycosyltransferase</keyword>
<dbReference type="Pfam" id="PF00535">
    <property type="entry name" value="Glycos_transf_2"/>
    <property type="match status" value="1"/>
</dbReference>
<feature type="compositionally biased region" description="Low complexity" evidence="4">
    <location>
        <begin position="8"/>
        <end position="19"/>
    </location>
</feature>
<dbReference type="Proteomes" id="UP001501612">
    <property type="component" value="Unassembled WGS sequence"/>
</dbReference>
<feature type="region of interest" description="Disordered" evidence="4">
    <location>
        <begin position="1"/>
        <end position="31"/>
    </location>
</feature>
<comment type="similarity">
    <text evidence="1">Belongs to the glycosyltransferase 2 family.</text>
</comment>
<evidence type="ECO:0000256" key="5">
    <source>
        <dbReference type="SAM" id="Phobius"/>
    </source>
</evidence>
<proteinExistence type="inferred from homology"/>
<evidence type="ECO:0000256" key="4">
    <source>
        <dbReference type="SAM" id="MobiDB-lite"/>
    </source>
</evidence>
<keyword evidence="5" id="KW-0472">Membrane</keyword>
<keyword evidence="5" id="KW-1133">Transmembrane helix</keyword>
<dbReference type="InterPro" id="IPR001173">
    <property type="entry name" value="Glyco_trans_2-like"/>
</dbReference>
<organism evidence="7 8">
    <name type="scientific">Nocardioides lentus</name>
    <dbReference type="NCBI Taxonomy" id="338077"/>
    <lineage>
        <taxon>Bacteria</taxon>
        <taxon>Bacillati</taxon>
        <taxon>Actinomycetota</taxon>
        <taxon>Actinomycetes</taxon>
        <taxon>Propionibacteriales</taxon>
        <taxon>Nocardioidaceae</taxon>
        <taxon>Nocardioides</taxon>
    </lineage>
</organism>
<dbReference type="InterPro" id="IPR029044">
    <property type="entry name" value="Nucleotide-diphossugar_trans"/>
</dbReference>
<dbReference type="RefSeq" id="WP_344005661.1">
    <property type="nucleotide sequence ID" value="NZ_BAAAMY010000004.1"/>
</dbReference>
<dbReference type="EMBL" id="BAAAMY010000004">
    <property type="protein sequence ID" value="GAA1914334.1"/>
    <property type="molecule type" value="Genomic_DNA"/>
</dbReference>
<keyword evidence="5" id="KW-0812">Transmembrane</keyword>
<protein>
    <recommendedName>
        <fullName evidence="6">Glycosyltransferase 2-like domain-containing protein</fullName>
    </recommendedName>
</protein>
<accession>A0ABN2PAI0</accession>
<dbReference type="PANTHER" id="PTHR43630">
    <property type="entry name" value="POLY-BETA-1,6-N-ACETYL-D-GLUCOSAMINE SYNTHASE"/>
    <property type="match status" value="1"/>
</dbReference>
<keyword evidence="8" id="KW-1185">Reference proteome</keyword>
<dbReference type="CDD" id="cd06423">
    <property type="entry name" value="CESA_like"/>
    <property type="match status" value="1"/>
</dbReference>
<dbReference type="PANTHER" id="PTHR43630:SF1">
    <property type="entry name" value="POLY-BETA-1,6-N-ACETYL-D-GLUCOSAMINE SYNTHASE"/>
    <property type="match status" value="1"/>
</dbReference>
<dbReference type="Gene3D" id="3.90.550.10">
    <property type="entry name" value="Spore Coat Polysaccharide Biosynthesis Protein SpsA, Chain A"/>
    <property type="match status" value="1"/>
</dbReference>
<evidence type="ECO:0000313" key="7">
    <source>
        <dbReference type="EMBL" id="GAA1914334.1"/>
    </source>
</evidence>
<evidence type="ECO:0000313" key="8">
    <source>
        <dbReference type="Proteomes" id="UP001501612"/>
    </source>
</evidence>